<name>Q9N5T2_CAEEL</name>
<dbReference type="SMR" id="Q9N5T2"/>
<dbReference type="WormBase" id="F45D11.14">
    <property type="protein sequence ID" value="CE23736"/>
    <property type="gene ID" value="WBGene00018459"/>
</dbReference>
<gene>
    <name evidence="2" type="ORF">CELE_F45D11.14</name>
    <name evidence="2 4" type="ORF">F45D11.14</name>
</gene>
<evidence type="ECO:0007829" key="5">
    <source>
        <dbReference type="PeptideAtlas" id="Q9N5T2"/>
    </source>
</evidence>
<dbReference type="KEGG" id="cel:CELE_F45D11.14"/>
<dbReference type="PeptideAtlas" id="Q9N5T2"/>
<organism evidence="2 3">
    <name type="scientific">Caenorhabditis elegans</name>
    <dbReference type="NCBI Taxonomy" id="6239"/>
    <lineage>
        <taxon>Eukaryota</taxon>
        <taxon>Metazoa</taxon>
        <taxon>Ecdysozoa</taxon>
        <taxon>Nematoda</taxon>
        <taxon>Chromadorea</taxon>
        <taxon>Rhabditida</taxon>
        <taxon>Rhabditina</taxon>
        <taxon>Rhabditomorpha</taxon>
        <taxon>Rhabditoidea</taxon>
        <taxon>Rhabditidae</taxon>
        <taxon>Peloderinae</taxon>
        <taxon>Caenorhabditis</taxon>
    </lineage>
</organism>
<dbReference type="UCSC" id="F45D11.14">
    <property type="organism name" value="c. elegans"/>
</dbReference>
<dbReference type="Proteomes" id="UP000001940">
    <property type="component" value="Chromosome II"/>
</dbReference>
<proteinExistence type="evidence at protein level"/>
<protein>
    <submittedName>
        <fullName evidence="2">AAA domain-containing protein</fullName>
    </submittedName>
</protein>
<dbReference type="FunCoup" id="Q9N5T2">
    <property type="interactions" value="45"/>
</dbReference>
<dbReference type="STRING" id="6239.F45D11.14.1"/>
<dbReference type="Pfam" id="PF05075">
    <property type="entry name" value="DUF684"/>
    <property type="match status" value="1"/>
</dbReference>
<dbReference type="RefSeq" id="NP_493883.1">
    <property type="nucleotide sequence ID" value="NM_061482.1"/>
</dbReference>
<dbReference type="PANTHER" id="PTHR31464">
    <property type="entry name" value="PROTEIN CBG01266"/>
    <property type="match status" value="1"/>
</dbReference>
<evidence type="ECO:0000313" key="3">
    <source>
        <dbReference type="Proteomes" id="UP000001940"/>
    </source>
</evidence>
<dbReference type="PANTHER" id="PTHR31464:SF3">
    <property type="entry name" value="AAA DOMAIN-CONTAINING PROTEIN-RELATED"/>
    <property type="match status" value="1"/>
</dbReference>
<dbReference type="OMA" id="RCVERDD"/>
<dbReference type="CTD" id="185788"/>
<dbReference type="InterPro" id="IPR007767">
    <property type="entry name" value="DUF684"/>
</dbReference>
<dbReference type="InParanoid" id="Q9N5T2"/>
<reference evidence="2 3" key="1">
    <citation type="journal article" date="1998" name="Science">
        <title>Genome sequence of the nematode C. elegans: a platform for investigating biology.</title>
        <authorList>
            <consortium name="The C. elegans sequencing consortium"/>
            <person name="Sulson J.E."/>
            <person name="Waterston R."/>
        </authorList>
    </citation>
    <scope>NUCLEOTIDE SEQUENCE [LARGE SCALE GENOMIC DNA]</scope>
    <source>
        <strain evidence="2 3">Bristol N2</strain>
    </source>
</reference>
<keyword evidence="3" id="KW-1185">Reference proteome</keyword>
<dbReference type="PhylomeDB" id="Q9N5T2"/>
<dbReference type="Bgee" id="WBGene00018459">
    <property type="expression patterns" value="Expressed in larva and 3 other cell types or tissues"/>
</dbReference>
<evidence type="ECO:0000313" key="4">
    <source>
        <dbReference type="WormBase" id="F45D11.14"/>
    </source>
</evidence>
<accession>Q9N5T2</accession>
<dbReference type="AGR" id="WB:WBGene00018459"/>
<evidence type="ECO:0000313" key="2">
    <source>
        <dbReference type="EMBL" id="CCD66368.1"/>
    </source>
</evidence>
<dbReference type="HOGENOM" id="CLU_040461_1_1_1"/>
<dbReference type="eggNOG" id="ENOG502TJDS">
    <property type="taxonomic scope" value="Eukaryota"/>
</dbReference>
<dbReference type="PaxDb" id="6239-F45D11.14"/>
<dbReference type="GeneID" id="185788"/>
<feature type="compositionally biased region" description="Basic and acidic residues" evidence="1">
    <location>
        <begin position="1"/>
        <end position="18"/>
    </location>
</feature>
<evidence type="ECO:0000256" key="1">
    <source>
        <dbReference type="SAM" id="MobiDB-lite"/>
    </source>
</evidence>
<dbReference type="AlphaFoldDB" id="Q9N5T2"/>
<dbReference type="OrthoDB" id="5789346at2759"/>
<sequence>MPSTVEKMETEEYGKPDPNRLTTKLFAEYDALHEKQQNGMDEKKTMELLEPSEVFEIYSPATMEIISIAKEEGDILSDQSLKFLNEALRYTVVPRGYSPQGVDARTTVKNVATITKDLVDIGKIVFEKFPKYLQFFGPFGSLLKDILDMTKPEKKDPVLEELGNLKSQLESLSQKMVVQFDELKAFMVEKDFYNNYAHKASLLFDYMIDCVATIDTKTKERFEECYNEIKPERYVRDMLIKLESDVTNPLKVSMAGDELTSKATFQKWKDVLNSTLSQFLLLECFAMGFLHPKDESDSKKIIEKITYYTTLVEQWEKHYLNDRPYWPKLKKYVERIQGEGSFDKDEDMATELKKGLDSILTEDNFYLYVFEKNVHYEIHVVKPEMVFVSTNRGKFSVIISRAFEHSEYTCGQYWKKLDNIMYRRIERSIWYALETHMKEFVQWAVASYAKNDFKGCSYFLAFSSRNVAVRWTRKHGAEKGPGFINWDGQLTVFNVTTGTWNMLYMVGE</sequence>
<keyword evidence="5" id="KW-1267">Proteomics identification</keyword>
<dbReference type="EMBL" id="BX284602">
    <property type="protein sequence ID" value="CCD66368.1"/>
    <property type="molecule type" value="Genomic_DNA"/>
</dbReference>
<feature type="region of interest" description="Disordered" evidence="1">
    <location>
        <begin position="1"/>
        <end position="20"/>
    </location>
</feature>